<proteinExistence type="predicted"/>
<dbReference type="OrthoDB" id="328577at2"/>
<dbReference type="InterPro" id="IPR011010">
    <property type="entry name" value="DNA_brk_join_enz"/>
</dbReference>
<accession>T0GEV7</accession>
<dbReference type="InterPro" id="IPR002104">
    <property type="entry name" value="Integrase_catalytic"/>
</dbReference>
<dbReference type="PROSITE" id="PS51898">
    <property type="entry name" value="TYR_RECOMBINASE"/>
    <property type="match status" value="1"/>
</dbReference>
<dbReference type="RefSeq" id="WP_010568756.1">
    <property type="nucleotide sequence ID" value="NZ_AHMO02000008.1"/>
</dbReference>
<dbReference type="Gene3D" id="1.10.443.10">
    <property type="entry name" value="Intergrase catalytic core"/>
    <property type="match status" value="1"/>
</dbReference>
<keyword evidence="1" id="KW-0233">DNA recombination</keyword>
<evidence type="ECO:0000313" key="3">
    <source>
        <dbReference type="EMBL" id="EQA43938.1"/>
    </source>
</evidence>
<dbReference type="Pfam" id="PF00589">
    <property type="entry name" value="Phage_integrase"/>
    <property type="match status" value="1"/>
</dbReference>
<name>T0GEV7_9LEPT</name>
<dbReference type="InterPro" id="IPR013762">
    <property type="entry name" value="Integrase-like_cat_sf"/>
</dbReference>
<dbReference type="GO" id="GO:0006310">
    <property type="term" value="P:DNA recombination"/>
    <property type="evidence" value="ECO:0007669"/>
    <property type="project" value="UniProtKB-KW"/>
</dbReference>
<evidence type="ECO:0000313" key="4">
    <source>
        <dbReference type="Proteomes" id="UP000015454"/>
    </source>
</evidence>
<sequence length="220" mass="24972">MQTLAKNVIDLKLARRKKNLTSKNGKSHLSMVGKGFADHTMIELSNRFSVPRTEEEYRNRALFLLMSKTGLRAKEIVSLRFSQLLEAPTGETLISYIRKGGKISYAVIDDTTFQSLREYHSAFQLKSDFFFLSRPKRNQSTRNPLSTRGLQKIVNSWNVFTCSGKLAHPHAMRHTVGHRLLKTVGSIGCQKVLQHSSPVTSSLFYTPPYFDGSKYLSWGL</sequence>
<keyword evidence="4" id="KW-1185">Reference proteome</keyword>
<gene>
    <name evidence="3" type="ORF">LEP1GSC050_4159</name>
</gene>
<evidence type="ECO:0000259" key="2">
    <source>
        <dbReference type="PROSITE" id="PS51898"/>
    </source>
</evidence>
<dbReference type="AlphaFoldDB" id="T0GEV7"/>
<organism evidence="3 4">
    <name type="scientific">Leptospira broomii serovar Hurstbridge str. 5399</name>
    <dbReference type="NCBI Taxonomy" id="1049789"/>
    <lineage>
        <taxon>Bacteria</taxon>
        <taxon>Pseudomonadati</taxon>
        <taxon>Spirochaetota</taxon>
        <taxon>Spirochaetia</taxon>
        <taxon>Leptospirales</taxon>
        <taxon>Leptospiraceae</taxon>
        <taxon>Leptospira</taxon>
    </lineage>
</organism>
<dbReference type="GO" id="GO:0015074">
    <property type="term" value="P:DNA integration"/>
    <property type="evidence" value="ECO:0007669"/>
    <property type="project" value="InterPro"/>
</dbReference>
<comment type="caution">
    <text evidence="3">The sequence shown here is derived from an EMBL/GenBank/DDBJ whole genome shotgun (WGS) entry which is preliminary data.</text>
</comment>
<reference evidence="3" key="1">
    <citation type="submission" date="2013-05" db="EMBL/GenBank/DDBJ databases">
        <authorList>
            <person name="Harkins D.M."/>
            <person name="Durkin A.S."/>
            <person name="Brinkac L.M."/>
            <person name="Haft D.H."/>
            <person name="Selengut J.D."/>
            <person name="Sanka R."/>
            <person name="DePew J."/>
            <person name="Purushe J."/>
            <person name="Hartskeerl R.A."/>
            <person name="Ahmed A."/>
            <person name="van der Linden H."/>
            <person name="Goris M.G.A."/>
            <person name="Vinetz J.M."/>
            <person name="Sutton G.G."/>
            <person name="Nierman W.C."/>
            <person name="Fouts D.E."/>
        </authorList>
    </citation>
    <scope>NUCLEOTIDE SEQUENCE [LARGE SCALE GENOMIC DNA]</scope>
    <source>
        <strain evidence="3">5399</strain>
    </source>
</reference>
<dbReference type="EMBL" id="AHMO02000008">
    <property type="protein sequence ID" value="EQA43938.1"/>
    <property type="molecule type" value="Genomic_DNA"/>
</dbReference>
<dbReference type="GO" id="GO:0003677">
    <property type="term" value="F:DNA binding"/>
    <property type="evidence" value="ECO:0007669"/>
    <property type="project" value="InterPro"/>
</dbReference>
<dbReference type="SUPFAM" id="SSF56349">
    <property type="entry name" value="DNA breaking-rejoining enzymes"/>
    <property type="match status" value="1"/>
</dbReference>
<feature type="domain" description="Tyr recombinase" evidence="2">
    <location>
        <begin position="34"/>
        <end position="218"/>
    </location>
</feature>
<dbReference type="STRING" id="1049789.LEP1GSC050_4159"/>
<protein>
    <submittedName>
        <fullName evidence="3">Site-specific recombinase, phage integrase family</fullName>
    </submittedName>
</protein>
<evidence type="ECO:0000256" key="1">
    <source>
        <dbReference type="ARBA" id="ARBA00023172"/>
    </source>
</evidence>
<dbReference type="Proteomes" id="UP000015454">
    <property type="component" value="Unassembled WGS sequence"/>
</dbReference>